<organism evidence="3 4">
    <name type="scientific">Spirodela intermedia</name>
    <name type="common">Intermediate duckweed</name>
    <dbReference type="NCBI Taxonomy" id="51605"/>
    <lineage>
        <taxon>Eukaryota</taxon>
        <taxon>Viridiplantae</taxon>
        <taxon>Streptophyta</taxon>
        <taxon>Embryophyta</taxon>
        <taxon>Tracheophyta</taxon>
        <taxon>Spermatophyta</taxon>
        <taxon>Magnoliopsida</taxon>
        <taxon>Liliopsida</taxon>
        <taxon>Araceae</taxon>
        <taxon>Lemnoideae</taxon>
        <taxon>Spirodela</taxon>
    </lineage>
</organism>
<keyword evidence="1" id="KW-0472">Membrane</keyword>
<name>A0A811GA64_SPIIN</name>
<dbReference type="InterPro" id="IPR055457">
    <property type="entry name" value="OST48_N"/>
</dbReference>
<dbReference type="GO" id="GO:0008250">
    <property type="term" value="C:oligosaccharyltransferase complex"/>
    <property type="evidence" value="ECO:0007669"/>
    <property type="project" value="TreeGrafter"/>
</dbReference>
<keyword evidence="1" id="KW-1133">Transmembrane helix</keyword>
<evidence type="ECO:0000313" key="3">
    <source>
        <dbReference type="EMBL" id="CAB1184554.1"/>
    </source>
</evidence>
<evidence type="ECO:0000256" key="1">
    <source>
        <dbReference type="RuleBase" id="RU361142"/>
    </source>
</evidence>
<sequence length="161" mass="17743">MLSLAFQFGNLRVFLRIIGGIILSGCKDAPWNIVESGGVNYKLIINHLPYIIHVSRLQFYVDKSLVFNIFRLVNMSYSSHQTKAPVLFRGIGHSLNPTNTMVVKVLSASPSAYSANPKTRLSKAPSLTGSAISLVSVVQVVLGFLSVLLWNNLFLSFFKSP</sequence>
<comment type="subunit">
    <text evidence="1">Component of the oligosaccharyltransferase (OST) complex.</text>
</comment>
<dbReference type="Pfam" id="PF03345">
    <property type="entry name" value="OST48_N"/>
    <property type="match status" value="1"/>
</dbReference>
<comment type="function">
    <text evidence="1">Subunit of the oligosaccharyl transferase (OST) complex that catalyzes the initial transfer of a defined glycan (Glc(3)Man(9)GlcNAc(2) in eukaryotes) from the lipid carrier dolichol-pyrophosphate to an asparagine residue within an Asn-X-Ser/Thr consensus motif in nascent polypeptide chains, the first step in protein N-glycosylation. N-glycosylation occurs cotranslationally and the complex associates with the Sec61 complex at the channel-forming translocon complex that mediates protein translocation across the endoplasmic reticulum (ER).</text>
</comment>
<dbReference type="OrthoDB" id="1735076at2759"/>
<keyword evidence="1" id="KW-0812">Transmembrane</keyword>
<dbReference type="UniPathway" id="UPA00378"/>
<comment type="pathway">
    <text evidence="1">Protein modification; protein glycosylation.</text>
</comment>
<feature type="domain" description="OST48 N-terminal" evidence="2">
    <location>
        <begin position="68"/>
        <end position="139"/>
    </location>
</feature>
<dbReference type="Proteomes" id="UP000663760">
    <property type="component" value="Unassembled WGS sequence"/>
</dbReference>
<dbReference type="GO" id="GO:0018279">
    <property type="term" value="P:protein N-linked glycosylation via asparagine"/>
    <property type="evidence" value="ECO:0007669"/>
    <property type="project" value="UniProtKB-UniRule"/>
</dbReference>
<comment type="similarity">
    <text evidence="1">Belongs to the DDOST 48 kDa subunit family.</text>
</comment>
<feature type="transmembrane region" description="Helical" evidence="1">
    <location>
        <begin position="127"/>
        <end position="150"/>
    </location>
</feature>
<dbReference type="PANTHER" id="PTHR10830:SF0">
    <property type="entry name" value="DOLICHYL-DIPHOSPHOOLIGOSACCHARIDE--PROTEIN GLYCOSYLTRANSFERASE 48 KDA SUBUNIT"/>
    <property type="match status" value="1"/>
</dbReference>
<accession>A0A811GA64</accession>
<comment type="caution">
    <text evidence="3">The sequence shown here is derived from an EMBL/GenBank/DDBJ whole genome shotgun (WGS) entry which is preliminary data.</text>
</comment>
<dbReference type="InterPro" id="IPR005013">
    <property type="entry name" value="DDOST_48_kDa_subunit"/>
</dbReference>
<dbReference type="PANTHER" id="PTHR10830">
    <property type="entry name" value="DOLICHYL-DIPHOSPHOOLIGOSACCHARIDE--PROTEIN GLYCOSYLTRANSFERASE 48 KDA SUBUNIT"/>
    <property type="match status" value="1"/>
</dbReference>
<gene>
    <name evidence="3" type="ORF">SI8410_UN009482</name>
</gene>
<proteinExistence type="inferred from homology"/>
<protein>
    <recommendedName>
        <fullName evidence="1">Dolichyl-diphosphooligosaccharide--protein glycosyltransferase 48 kDa subunit</fullName>
        <shortName evidence="1">Oligosaccharyl transferase 48 kDa subunit</shortName>
    </recommendedName>
</protein>
<keyword evidence="4" id="KW-1185">Reference proteome</keyword>
<comment type="subcellular location">
    <subcellularLocation>
        <location evidence="1">Endoplasmic reticulum membrane</location>
        <topology evidence="1">Single-pass type I membrane protein</topology>
    </subcellularLocation>
</comment>
<reference evidence="3" key="1">
    <citation type="submission" date="2020-02" db="EMBL/GenBank/DDBJ databases">
        <authorList>
            <person name="Scholz U."/>
            <person name="Mascher M."/>
            <person name="Fiebig A."/>
        </authorList>
    </citation>
    <scope>NUCLEOTIDE SEQUENCE</scope>
</reference>
<keyword evidence="1" id="KW-0256">Endoplasmic reticulum</keyword>
<dbReference type="AlphaFoldDB" id="A0A811GA64"/>
<evidence type="ECO:0000259" key="2">
    <source>
        <dbReference type="Pfam" id="PF03345"/>
    </source>
</evidence>
<evidence type="ECO:0000313" key="4">
    <source>
        <dbReference type="Proteomes" id="UP000663760"/>
    </source>
</evidence>
<dbReference type="EMBL" id="CACVBZ020000007">
    <property type="protein sequence ID" value="CAB1184554.1"/>
    <property type="molecule type" value="Genomic_DNA"/>
</dbReference>